<evidence type="ECO:0000313" key="1">
    <source>
        <dbReference type="EMBL" id="KAK7256523.1"/>
    </source>
</evidence>
<name>A0AAN9HUC8_CROPI</name>
<accession>A0AAN9HUC8</accession>
<keyword evidence="2" id="KW-1185">Reference proteome</keyword>
<reference evidence="1 2" key="1">
    <citation type="submission" date="2024-01" db="EMBL/GenBank/DDBJ databases">
        <title>The genomes of 5 underutilized Papilionoideae crops provide insights into root nodulation and disease resistanc.</title>
        <authorList>
            <person name="Yuan L."/>
        </authorList>
    </citation>
    <scope>NUCLEOTIDE SEQUENCE [LARGE SCALE GENOMIC DNA]</scope>
    <source>
        <strain evidence="1">ZHUSHIDOU_FW_LH</strain>
        <tissue evidence="1">Leaf</tissue>
    </source>
</reference>
<organism evidence="1 2">
    <name type="scientific">Crotalaria pallida</name>
    <name type="common">Smooth rattlebox</name>
    <name type="synonym">Crotalaria striata</name>
    <dbReference type="NCBI Taxonomy" id="3830"/>
    <lineage>
        <taxon>Eukaryota</taxon>
        <taxon>Viridiplantae</taxon>
        <taxon>Streptophyta</taxon>
        <taxon>Embryophyta</taxon>
        <taxon>Tracheophyta</taxon>
        <taxon>Spermatophyta</taxon>
        <taxon>Magnoliopsida</taxon>
        <taxon>eudicotyledons</taxon>
        <taxon>Gunneridae</taxon>
        <taxon>Pentapetalae</taxon>
        <taxon>rosids</taxon>
        <taxon>fabids</taxon>
        <taxon>Fabales</taxon>
        <taxon>Fabaceae</taxon>
        <taxon>Papilionoideae</taxon>
        <taxon>50 kb inversion clade</taxon>
        <taxon>genistoids sensu lato</taxon>
        <taxon>core genistoids</taxon>
        <taxon>Crotalarieae</taxon>
        <taxon>Crotalaria</taxon>
    </lineage>
</organism>
<dbReference type="AlphaFoldDB" id="A0AAN9HUC8"/>
<evidence type="ECO:0000313" key="2">
    <source>
        <dbReference type="Proteomes" id="UP001372338"/>
    </source>
</evidence>
<dbReference type="Proteomes" id="UP001372338">
    <property type="component" value="Unassembled WGS sequence"/>
</dbReference>
<sequence length="148" mass="16014">MPTGSIVSNQGNVPAMIIGDFSSVLYWKIIDSSSSVLISNLFSVNRSFGRLSLSPWSLPQQHIHAHPSSACLSTLLRLSGLFPSKSVSFSFLLSLASLSTFFQLSTSFCFFCSGDTISCTGSLIDPSPTSFSLMETSFSIPFHDSRLI</sequence>
<gene>
    <name evidence="1" type="ORF">RIF29_29975</name>
</gene>
<proteinExistence type="predicted"/>
<dbReference type="EMBL" id="JAYWIO010000006">
    <property type="protein sequence ID" value="KAK7256523.1"/>
    <property type="molecule type" value="Genomic_DNA"/>
</dbReference>
<comment type="caution">
    <text evidence="1">The sequence shown here is derived from an EMBL/GenBank/DDBJ whole genome shotgun (WGS) entry which is preliminary data.</text>
</comment>
<protein>
    <submittedName>
        <fullName evidence="1">Uncharacterized protein</fullName>
    </submittedName>
</protein>